<evidence type="ECO:0008006" key="3">
    <source>
        <dbReference type="Google" id="ProtNLM"/>
    </source>
</evidence>
<name>A0A0C3ADA6_SERVB</name>
<dbReference type="AlphaFoldDB" id="A0A0C3ADA6"/>
<keyword evidence="2" id="KW-1185">Reference proteome</keyword>
<sequence>MPGTQDYSQLFLPTLQELEIHDFEYLQFIKASNLISLRMLEVKSSEHLQQFLPRRLQSLVIQTSPEHENTLELSPIVLPEIKRLSFVFHNVRWTLTSLPVLTSIHLAYTSGMNFQGNMLCVKLIYHPEMCPSLREIDFGDFVEWDLLLIILKRRNLGRKDVARIEKISIFVPFAFRQSLLDPLLGREQQNGPSNTALSLEETRELICDPSIPGCIECLRNIRPGCRETARPKQPYDPEERLLHPFDMKLDNLFGVFPSVDE</sequence>
<dbReference type="Proteomes" id="UP000054097">
    <property type="component" value="Unassembled WGS sequence"/>
</dbReference>
<evidence type="ECO:0000313" key="1">
    <source>
        <dbReference type="EMBL" id="KIM22590.1"/>
    </source>
</evidence>
<protein>
    <recommendedName>
        <fullName evidence="3">F-box domain-containing protein</fullName>
    </recommendedName>
</protein>
<dbReference type="HOGENOM" id="CLU_1066222_0_0_1"/>
<accession>A0A0C3ADA6</accession>
<proteinExistence type="predicted"/>
<evidence type="ECO:0000313" key="2">
    <source>
        <dbReference type="Proteomes" id="UP000054097"/>
    </source>
</evidence>
<organism evidence="1 2">
    <name type="scientific">Serendipita vermifera MAFF 305830</name>
    <dbReference type="NCBI Taxonomy" id="933852"/>
    <lineage>
        <taxon>Eukaryota</taxon>
        <taxon>Fungi</taxon>
        <taxon>Dikarya</taxon>
        <taxon>Basidiomycota</taxon>
        <taxon>Agaricomycotina</taxon>
        <taxon>Agaricomycetes</taxon>
        <taxon>Sebacinales</taxon>
        <taxon>Serendipitaceae</taxon>
        <taxon>Serendipita</taxon>
    </lineage>
</organism>
<dbReference type="EMBL" id="KN824352">
    <property type="protein sequence ID" value="KIM22590.1"/>
    <property type="molecule type" value="Genomic_DNA"/>
</dbReference>
<reference evidence="2" key="2">
    <citation type="submission" date="2015-01" db="EMBL/GenBank/DDBJ databases">
        <title>Evolutionary Origins and Diversification of the Mycorrhizal Mutualists.</title>
        <authorList>
            <consortium name="DOE Joint Genome Institute"/>
            <consortium name="Mycorrhizal Genomics Consortium"/>
            <person name="Kohler A."/>
            <person name="Kuo A."/>
            <person name="Nagy L.G."/>
            <person name="Floudas D."/>
            <person name="Copeland A."/>
            <person name="Barry K.W."/>
            <person name="Cichocki N."/>
            <person name="Veneault-Fourrey C."/>
            <person name="LaButti K."/>
            <person name="Lindquist E.A."/>
            <person name="Lipzen A."/>
            <person name="Lundell T."/>
            <person name="Morin E."/>
            <person name="Murat C."/>
            <person name="Riley R."/>
            <person name="Ohm R."/>
            <person name="Sun H."/>
            <person name="Tunlid A."/>
            <person name="Henrissat B."/>
            <person name="Grigoriev I.V."/>
            <person name="Hibbett D.S."/>
            <person name="Martin F."/>
        </authorList>
    </citation>
    <scope>NUCLEOTIDE SEQUENCE [LARGE SCALE GENOMIC DNA]</scope>
    <source>
        <strain evidence="2">MAFF 305830</strain>
    </source>
</reference>
<gene>
    <name evidence="1" type="ORF">M408DRAFT_28572</name>
</gene>
<reference evidence="1 2" key="1">
    <citation type="submission" date="2014-04" db="EMBL/GenBank/DDBJ databases">
        <authorList>
            <consortium name="DOE Joint Genome Institute"/>
            <person name="Kuo A."/>
            <person name="Zuccaro A."/>
            <person name="Kohler A."/>
            <person name="Nagy L.G."/>
            <person name="Floudas D."/>
            <person name="Copeland A."/>
            <person name="Barry K.W."/>
            <person name="Cichocki N."/>
            <person name="Veneault-Fourrey C."/>
            <person name="LaButti K."/>
            <person name="Lindquist E.A."/>
            <person name="Lipzen A."/>
            <person name="Lundell T."/>
            <person name="Morin E."/>
            <person name="Murat C."/>
            <person name="Sun H."/>
            <person name="Tunlid A."/>
            <person name="Henrissat B."/>
            <person name="Grigoriev I.V."/>
            <person name="Hibbett D.S."/>
            <person name="Martin F."/>
            <person name="Nordberg H.P."/>
            <person name="Cantor M.N."/>
            <person name="Hua S.X."/>
        </authorList>
    </citation>
    <scope>NUCLEOTIDE SEQUENCE [LARGE SCALE GENOMIC DNA]</scope>
    <source>
        <strain evidence="1 2">MAFF 305830</strain>
    </source>
</reference>